<dbReference type="AlphaFoldDB" id="X1IHX4"/>
<proteinExistence type="predicted"/>
<sequence>PFKRYLELGWLRTETCAEYLIGITPRKGDIVSMGGSCMQVTNNSLFGAKVDRMGILISLAAAVCGRTPLMGLLLSENRFASHLAGIEGLDVSDWGIPHYHCLGYYIGDQVPGFKPVAVTGLPSNLPFDFARALVVSMPTSGAVTLAHIVGTTPEAPTLEAASGSKKPENVIKVGKKEMTETWERLNVWDNDIVEHVAFGCPHTTIDEIGRVAELLEGKKIKTSLLIGASAPVETLARRQGFADIIEKAGGHFQCVCPSINNPFTRPDIAGDKQAKSAATNSARSAHYLATVS</sequence>
<comment type="caution">
    <text evidence="4">The sequence shown here is derived from an EMBL/GenBank/DDBJ whole genome shotgun (WGS) entry which is preliminary data.</text>
</comment>
<protein>
    <recommendedName>
        <fullName evidence="3">Phosphomevalonate dehydratase large subunit-like domain-containing protein</fullName>
    </recommendedName>
</protein>
<dbReference type="InterPro" id="IPR036008">
    <property type="entry name" value="Aconitase_4Fe-4S_dom"/>
</dbReference>
<evidence type="ECO:0000313" key="4">
    <source>
        <dbReference type="EMBL" id="GAH57163.1"/>
    </source>
</evidence>
<reference evidence="4" key="1">
    <citation type="journal article" date="2014" name="Front. Microbiol.">
        <title>High frequency of phylogenetically diverse reductive dehalogenase-homologous genes in deep subseafloor sedimentary metagenomes.</title>
        <authorList>
            <person name="Kawai M."/>
            <person name="Futagami T."/>
            <person name="Toyoda A."/>
            <person name="Takaki Y."/>
            <person name="Nishi S."/>
            <person name="Hori S."/>
            <person name="Arai W."/>
            <person name="Tsubouchi T."/>
            <person name="Morono Y."/>
            <person name="Uchiyama I."/>
            <person name="Ito T."/>
            <person name="Fujiyama A."/>
            <person name="Inagaki F."/>
            <person name="Takami H."/>
        </authorList>
    </citation>
    <scope>NUCLEOTIDE SEQUENCE</scope>
    <source>
        <strain evidence="4">Expedition CK06-06</strain>
    </source>
</reference>
<keyword evidence="1" id="KW-0408">Iron</keyword>
<dbReference type="Pfam" id="PF04412">
    <property type="entry name" value="AcnX"/>
    <property type="match status" value="1"/>
</dbReference>
<gene>
    <name evidence="4" type="ORF">S03H2_30569</name>
</gene>
<dbReference type="PANTHER" id="PTHR36577">
    <property type="entry name" value="DUF521 DOMAIN PROTEIN (AFU_ORTHOLOGUE AFUA_6G00490)"/>
    <property type="match status" value="1"/>
</dbReference>
<name>X1IHX4_9ZZZZ</name>
<feature type="non-terminal residue" evidence="4">
    <location>
        <position position="292"/>
    </location>
</feature>
<organism evidence="4">
    <name type="scientific">marine sediment metagenome</name>
    <dbReference type="NCBI Taxonomy" id="412755"/>
    <lineage>
        <taxon>unclassified sequences</taxon>
        <taxon>metagenomes</taxon>
        <taxon>ecological metagenomes</taxon>
    </lineage>
</organism>
<evidence type="ECO:0000259" key="3">
    <source>
        <dbReference type="Pfam" id="PF04412"/>
    </source>
</evidence>
<dbReference type="SUPFAM" id="SSF53732">
    <property type="entry name" value="Aconitase iron-sulfur domain"/>
    <property type="match status" value="1"/>
</dbReference>
<dbReference type="EMBL" id="BARU01018495">
    <property type="protein sequence ID" value="GAH57163.1"/>
    <property type="molecule type" value="Genomic_DNA"/>
</dbReference>
<dbReference type="PANTHER" id="PTHR36577:SF3">
    <property type="entry name" value="DUF521 DOMAIN PROTEIN (AFU_ORTHOLOGUE AFUA_6G00490)"/>
    <property type="match status" value="1"/>
</dbReference>
<accession>X1IHX4</accession>
<evidence type="ECO:0000256" key="2">
    <source>
        <dbReference type="ARBA" id="ARBA00023239"/>
    </source>
</evidence>
<feature type="non-terminal residue" evidence="4">
    <location>
        <position position="1"/>
    </location>
</feature>
<evidence type="ECO:0000256" key="1">
    <source>
        <dbReference type="ARBA" id="ARBA00023004"/>
    </source>
</evidence>
<keyword evidence="2" id="KW-0456">Lyase</keyword>
<feature type="domain" description="Phosphomevalonate dehydratase large subunit-like" evidence="3">
    <location>
        <begin position="3"/>
        <end position="290"/>
    </location>
</feature>
<dbReference type="InterPro" id="IPR007506">
    <property type="entry name" value="PMDh-L-like_dom"/>
</dbReference>
<dbReference type="GO" id="GO:0016829">
    <property type="term" value="F:lyase activity"/>
    <property type="evidence" value="ECO:0007669"/>
    <property type="project" value="UniProtKB-KW"/>
</dbReference>